<gene>
    <name evidence="3" type="ORF">IAB76_07135</name>
</gene>
<dbReference type="SUPFAM" id="SSF53335">
    <property type="entry name" value="S-adenosyl-L-methionine-dependent methyltransferases"/>
    <property type="match status" value="1"/>
</dbReference>
<evidence type="ECO:0000259" key="1">
    <source>
        <dbReference type="Pfam" id="PF18096"/>
    </source>
</evidence>
<evidence type="ECO:0000313" key="4">
    <source>
        <dbReference type="Proteomes" id="UP000823769"/>
    </source>
</evidence>
<name>A0A9D9NPD1_9BACT</name>
<protein>
    <recommendedName>
        <fullName evidence="5">THUMP-like domain-containing protein</fullName>
    </recommendedName>
</protein>
<feature type="domain" description="PG-1098 ferredoxin-like" evidence="2">
    <location>
        <begin position="262"/>
        <end position="296"/>
    </location>
</feature>
<evidence type="ECO:0008006" key="5">
    <source>
        <dbReference type="Google" id="ProtNLM"/>
    </source>
</evidence>
<accession>A0A9D9NPD1</accession>
<organism evidence="3 4">
    <name type="scientific">Candidatus Cryptobacteroides avistercoris</name>
    <dbReference type="NCBI Taxonomy" id="2840758"/>
    <lineage>
        <taxon>Bacteria</taxon>
        <taxon>Pseudomonadati</taxon>
        <taxon>Bacteroidota</taxon>
        <taxon>Bacteroidia</taxon>
        <taxon>Bacteroidales</taxon>
        <taxon>Candidatus Cryptobacteroides</taxon>
    </lineage>
</organism>
<reference evidence="3" key="2">
    <citation type="journal article" date="2021" name="PeerJ">
        <title>Extensive microbial diversity within the chicken gut microbiome revealed by metagenomics and culture.</title>
        <authorList>
            <person name="Gilroy R."/>
            <person name="Ravi A."/>
            <person name="Getino M."/>
            <person name="Pursley I."/>
            <person name="Horton D.L."/>
            <person name="Alikhan N.F."/>
            <person name="Baker D."/>
            <person name="Gharbi K."/>
            <person name="Hall N."/>
            <person name="Watson M."/>
            <person name="Adriaenssens E.M."/>
            <person name="Foster-Nyarko E."/>
            <person name="Jarju S."/>
            <person name="Secka A."/>
            <person name="Antonio M."/>
            <person name="Oren A."/>
            <person name="Chaudhuri R.R."/>
            <person name="La Ragione R."/>
            <person name="Hildebrand F."/>
            <person name="Pallen M.J."/>
        </authorList>
    </citation>
    <scope>NUCLEOTIDE SEQUENCE</scope>
    <source>
        <strain evidence="3">B3-1481</strain>
    </source>
</reference>
<dbReference type="Gene3D" id="3.40.50.150">
    <property type="entry name" value="Vaccinia Virus protein VP39"/>
    <property type="match status" value="1"/>
</dbReference>
<dbReference type="EMBL" id="JADILW010000107">
    <property type="protein sequence ID" value="MBO8480860.1"/>
    <property type="molecule type" value="Genomic_DNA"/>
</dbReference>
<dbReference type="InterPro" id="IPR054168">
    <property type="entry name" value="PG_1098_Fer"/>
</dbReference>
<feature type="domain" description="THUMP-like" evidence="1">
    <location>
        <begin position="309"/>
        <end position="367"/>
    </location>
</feature>
<dbReference type="AlphaFoldDB" id="A0A9D9NPD1"/>
<dbReference type="Pfam" id="PF18096">
    <property type="entry name" value="Thump_like"/>
    <property type="match status" value="1"/>
</dbReference>
<sequence>MKKKRGFAGILESLDEAKDRRLERKLPGWTDRGIVVPSSLALEQCSSSATASYKVRLALSRLGGRPESVCDITGGLGADSAAFAAVAGRLVYMERNPVLVEAARANFSALGLDNVEFRCEEVGPGSEIPECRLIVADPARRSESGRKLFRLEDCSPDIGALAPYLLRKAEWLMVKLSPMADISVLAARFGAALREVHVVGSGGEVRELLCLLSREVGEFRGITAVELGAREDGSDECFSFLPEEEKAAEFTAAGRLEPGGILLEPRACLLKAGAFKLPCSPFGLGKLAPSTHLYMAPDGGELPPRGLFRRFVVKEVLPLNSASIRELKSRGLKADVSARNLHLSSDELRRRLGCMPGDGLHVFGCSSLCRGNVLIIAGPPEEFTVPCPCTTEPADNCRISA</sequence>
<comment type="caution">
    <text evidence="3">The sequence shown here is derived from an EMBL/GenBank/DDBJ whole genome shotgun (WGS) entry which is preliminary data.</text>
</comment>
<dbReference type="Proteomes" id="UP000823769">
    <property type="component" value="Unassembled WGS sequence"/>
</dbReference>
<proteinExistence type="predicted"/>
<evidence type="ECO:0000259" key="2">
    <source>
        <dbReference type="Pfam" id="PF22013"/>
    </source>
</evidence>
<dbReference type="InterPro" id="IPR029063">
    <property type="entry name" value="SAM-dependent_MTases_sf"/>
</dbReference>
<reference evidence="3" key="1">
    <citation type="submission" date="2020-10" db="EMBL/GenBank/DDBJ databases">
        <authorList>
            <person name="Gilroy R."/>
        </authorList>
    </citation>
    <scope>NUCLEOTIDE SEQUENCE</scope>
    <source>
        <strain evidence="3">B3-1481</strain>
    </source>
</reference>
<dbReference type="InterPro" id="IPR041497">
    <property type="entry name" value="Thump-like"/>
</dbReference>
<evidence type="ECO:0000313" key="3">
    <source>
        <dbReference type="EMBL" id="MBO8480860.1"/>
    </source>
</evidence>
<dbReference type="Pfam" id="PF22013">
    <property type="entry name" value="PG_1098_Fer"/>
    <property type="match status" value="1"/>
</dbReference>